<dbReference type="PANTHER" id="PTHR14715">
    <property type="entry name" value="FAM124 DOMAIN-CONTAINING PROTEIN-RELATED"/>
    <property type="match status" value="1"/>
</dbReference>
<dbReference type="EMBL" id="JBJQND010000016">
    <property type="protein sequence ID" value="KAL3848432.1"/>
    <property type="molecule type" value="Genomic_DNA"/>
</dbReference>
<protein>
    <recommendedName>
        <fullName evidence="3">FAM124 domain-containing protein</fullName>
    </recommendedName>
</protein>
<dbReference type="Pfam" id="PF15067">
    <property type="entry name" value="FAM124"/>
    <property type="match status" value="1"/>
</dbReference>
<comment type="caution">
    <text evidence="4">The sequence shown here is derived from an EMBL/GenBank/DDBJ whole genome shotgun (WGS) entry which is preliminary data.</text>
</comment>
<evidence type="ECO:0000256" key="1">
    <source>
        <dbReference type="ARBA" id="ARBA00006440"/>
    </source>
</evidence>
<evidence type="ECO:0000313" key="4">
    <source>
        <dbReference type="EMBL" id="KAL3848432.1"/>
    </source>
</evidence>
<reference evidence="4 5" key="1">
    <citation type="submission" date="2024-11" db="EMBL/GenBank/DDBJ databases">
        <title>Chromosome-level genome assembly of the freshwater bivalve Anodonta woodiana.</title>
        <authorList>
            <person name="Chen X."/>
        </authorList>
    </citation>
    <scope>NUCLEOTIDE SEQUENCE [LARGE SCALE GENOMIC DNA]</scope>
    <source>
        <strain evidence="4">MN2024</strain>
        <tissue evidence="4">Gills</tissue>
    </source>
</reference>
<feature type="region of interest" description="Disordered" evidence="2">
    <location>
        <begin position="360"/>
        <end position="386"/>
    </location>
</feature>
<dbReference type="PANTHER" id="PTHR14715:SF6">
    <property type="entry name" value="FAM124 DOMAIN-CONTAINING PROTEIN"/>
    <property type="match status" value="1"/>
</dbReference>
<feature type="compositionally biased region" description="Low complexity" evidence="2">
    <location>
        <begin position="360"/>
        <end position="381"/>
    </location>
</feature>
<dbReference type="Proteomes" id="UP001634394">
    <property type="component" value="Unassembled WGS sequence"/>
</dbReference>
<feature type="domain" description="FAM124" evidence="3">
    <location>
        <begin position="63"/>
        <end position="299"/>
    </location>
</feature>
<accession>A0ABD3UG03</accession>
<keyword evidence="5" id="KW-1185">Reference proteome</keyword>
<organism evidence="4 5">
    <name type="scientific">Sinanodonta woodiana</name>
    <name type="common">Chinese pond mussel</name>
    <name type="synonym">Anodonta woodiana</name>
    <dbReference type="NCBI Taxonomy" id="1069815"/>
    <lineage>
        <taxon>Eukaryota</taxon>
        <taxon>Metazoa</taxon>
        <taxon>Spiralia</taxon>
        <taxon>Lophotrochozoa</taxon>
        <taxon>Mollusca</taxon>
        <taxon>Bivalvia</taxon>
        <taxon>Autobranchia</taxon>
        <taxon>Heteroconchia</taxon>
        <taxon>Palaeoheterodonta</taxon>
        <taxon>Unionida</taxon>
        <taxon>Unionoidea</taxon>
        <taxon>Unionidae</taxon>
        <taxon>Unioninae</taxon>
        <taxon>Sinanodonta</taxon>
    </lineage>
</organism>
<comment type="similarity">
    <text evidence="1">Belongs to the FAM124 family.</text>
</comment>
<gene>
    <name evidence="4" type="ORF">ACJMK2_019290</name>
</gene>
<dbReference type="InterPro" id="IPR029380">
    <property type="entry name" value="FAM124"/>
</dbReference>
<feature type="region of interest" description="Disordered" evidence="2">
    <location>
        <begin position="335"/>
        <end position="354"/>
    </location>
</feature>
<feature type="compositionally biased region" description="Polar residues" evidence="2">
    <location>
        <begin position="335"/>
        <end position="345"/>
    </location>
</feature>
<evidence type="ECO:0000259" key="3">
    <source>
        <dbReference type="Pfam" id="PF15067"/>
    </source>
</evidence>
<name>A0ABD3UG03_SINWO</name>
<evidence type="ECO:0000313" key="5">
    <source>
        <dbReference type="Proteomes" id="UP001634394"/>
    </source>
</evidence>
<proteinExistence type="inferred from homology"/>
<dbReference type="InterPro" id="IPR046365">
    <property type="entry name" value="FAM124_dom"/>
</dbReference>
<dbReference type="AlphaFoldDB" id="A0ABD3UG03"/>
<evidence type="ECO:0000256" key="2">
    <source>
        <dbReference type="SAM" id="MobiDB-lite"/>
    </source>
</evidence>
<sequence>MDTYLQRAYKARKSRHSAEEKNFPFWDYSVVSVNSIRSDAESMNSSMSSSDSDSIILSDPYRMTVQLLAESHEMYPLMDLYQPIINWIDRDLRLLRISERRSFESSQTALHKSKYYMPSTAIVIFLHEDEVVCNSRIVKAKCHFEHLPWKYHHSEHVSNGSINPYPYNSQDYFYTSEEYPLWAVRQVHYGKEHLRIVLFTSEENWDDMVQFYKLILGLDPDVSKQDFFMFTIHSHIHYDIQFTLKKIQGDTKIRPVDCVKLQFRVTGVGHLVPLFPNVCKPVSNSKWETTDHDGNSIVLDVAMTSGEQSRAGSVRSRMSRQFSLTSTAASVSSIPSAQSHLSRQPSTSSDLTSVSSCVSRSDVSMKTFESASSVSSESSSWSEERGEPYIESLHSFYV</sequence>